<dbReference type="EMBL" id="QRBI01000104">
    <property type="protein sequence ID" value="RMC16268.1"/>
    <property type="molecule type" value="Genomic_DNA"/>
</dbReference>
<evidence type="ECO:0000313" key="2">
    <source>
        <dbReference type="Proteomes" id="UP000269221"/>
    </source>
</evidence>
<gene>
    <name evidence="1" type="ORF">DUI87_08483</name>
</gene>
<protein>
    <recommendedName>
        <fullName evidence="3">Reverse transcriptase domain-containing protein</fullName>
    </recommendedName>
</protein>
<sequence length="180" mass="20589">MDGDQNKVPIIQEERISDLLHHLDIEKTVGPDVIHPRVLRKLTEVLTEPLSIFYQQSWLAGEVPFAGHCDIHLQESRKEDPGNYRPVNLASVLSNIMEQNILNAITRHAKDNQGIRPRQHGFMKDRSYLINLISFYNKSVDERRAVDAVCPDSSRDFDSDFHSILTEKLAARGLDRCTLC</sequence>
<dbReference type="OrthoDB" id="416454at2759"/>
<evidence type="ECO:0008006" key="3">
    <source>
        <dbReference type="Google" id="ProtNLM"/>
    </source>
</evidence>
<proteinExistence type="predicted"/>
<dbReference type="PANTHER" id="PTHR33332">
    <property type="entry name" value="REVERSE TRANSCRIPTASE DOMAIN-CONTAINING PROTEIN"/>
    <property type="match status" value="1"/>
</dbReference>
<comment type="caution">
    <text evidence="1">The sequence shown here is derived from an EMBL/GenBank/DDBJ whole genome shotgun (WGS) entry which is preliminary data.</text>
</comment>
<dbReference type="AlphaFoldDB" id="A0A3M0KSK2"/>
<reference evidence="1 2" key="1">
    <citation type="submission" date="2018-07" db="EMBL/GenBank/DDBJ databases">
        <title>A high quality draft genome assembly of the barn swallow (H. rustica rustica).</title>
        <authorList>
            <person name="Formenti G."/>
            <person name="Chiara M."/>
            <person name="Poveda L."/>
            <person name="Francoijs K.-J."/>
            <person name="Bonisoli-Alquati A."/>
            <person name="Canova L."/>
            <person name="Gianfranceschi L."/>
            <person name="Horner D.S."/>
            <person name="Saino N."/>
        </authorList>
    </citation>
    <scope>NUCLEOTIDE SEQUENCE [LARGE SCALE GENOMIC DNA]</scope>
    <source>
        <strain evidence="1">Chelidonia</strain>
        <tissue evidence="1">Blood</tissue>
    </source>
</reference>
<dbReference type="Proteomes" id="UP000269221">
    <property type="component" value="Unassembled WGS sequence"/>
</dbReference>
<keyword evidence="2" id="KW-1185">Reference proteome</keyword>
<accession>A0A3M0KSK2</accession>
<evidence type="ECO:0000313" key="1">
    <source>
        <dbReference type="EMBL" id="RMC16268.1"/>
    </source>
</evidence>
<name>A0A3M0KSK2_HIRRU</name>
<organism evidence="1 2">
    <name type="scientific">Hirundo rustica rustica</name>
    <dbReference type="NCBI Taxonomy" id="333673"/>
    <lineage>
        <taxon>Eukaryota</taxon>
        <taxon>Metazoa</taxon>
        <taxon>Chordata</taxon>
        <taxon>Craniata</taxon>
        <taxon>Vertebrata</taxon>
        <taxon>Euteleostomi</taxon>
        <taxon>Archelosauria</taxon>
        <taxon>Archosauria</taxon>
        <taxon>Dinosauria</taxon>
        <taxon>Saurischia</taxon>
        <taxon>Theropoda</taxon>
        <taxon>Coelurosauria</taxon>
        <taxon>Aves</taxon>
        <taxon>Neognathae</taxon>
        <taxon>Neoaves</taxon>
        <taxon>Telluraves</taxon>
        <taxon>Australaves</taxon>
        <taxon>Passeriformes</taxon>
        <taxon>Sylvioidea</taxon>
        <taxon>Hirundinidae</taxon>
        <taxon>Hirundo</taxon>
    </lineage>
</organism>